<dbReference type="EMBL" id="VSSQ01001670">
    <property type="protein sequence ID" value="MPM10251.1"/>
    <property type="molecule type" value="Genomic_DNA"/>
</dbReference>
<dbReference type="SUPFAM" id="SSF53756">
    <property type="entry name" value="UDP-Glycosyltransferase/glycogen phosphorylase"/>
    <property type="match status" value="1"/>
</dbReference>
<name>A0A644X2Y4_9ZZZZ</name>
<evidence type="ECO:0000259" key="1">
    <source>
        <dbReference type="Pfam" id="PF00534"/>
    </source>
</evidence>
<dbReference type="PANTHER" id="PTHR45947:SF3">
    <property type="entry name" value="SULFOQUINOVOSYL TRANSFERASE SQD2"/>
    <property type="match status" value="1"/>
</dbReference>
<dbReference type="InterPro" id="IPR050194">
    <property type="entry name" value="Glycosyltransferase_grp1"/>
</dbReference>
<comment type="caution">
    <text evidence="2">The sequence shown here is derived from an EMBL/GenBank/DDBJ whole genome shotgun (WGS) entry which is preliminary data.</text>
</comment>
<dbReference type="InterPro" id="IPR001296">
    <property type="entry name" value="Glyco_trans_1"/>
</dbReference>
<accession>A0A644X2Y4</accession>
<protein>
    <recommendedName>
        <fullName evidence="1">Glycosyl transferase family 1 domain-containing protein</fullName>
    </recommendedName>
</protein>
<proteinExistence type="predicted"/>
<gene>
    <name evidence="2" type="ORF">SDC9_56579</name>
</gene>
<dbReference type="AlphaFoldDB" id="A0A644X2Y4"/>
<evidence type="ECO:0000313" key="2">
    <source>
        <dbReference type="EMBL" id="MPM10251.1"/>
    </source>
</evidence>
<feature type="domain" description="Glycosyl transferase family 1" evidence="1">
    <location>
        <begin position="2"/>
        <end position="95"/>
    </location>
</feature>
<dbReference type="GO" id="GO:0016758">
    <property type="term" value="F:hexosyltransferase activity"/>
    <property type="evidence" value="ECO:0007669"/>
    <property type="project" value="TreeGrafter"/>
</dbReference>
<dbReference type="Gene3D" id="3.40.50.2000">
    <property type="entry name" value="Glycogen Phosphorylase B"/>
    <property type="match status" value="1"/>
</dbReference>
<dbReference type="Pfam" id="PF00534">
    <property type="entry name" value="Glycos_transf_1"/>
    <property type="match status" value="1"/>
</dbReference>
<dbReference type="PANTHER" id="PTHR45947">
    <property type="entry name" value="SULFOQUINOVOSYL TRANSFERASE SQD2"/>
    <property type="match status" value="1"/>
</dbReference>
<organism evidence="2">
    <name type="scientific">bioreactor metagenome</name>
    <dbReference type="NCBI Taxonomy" id="1076179"/>
    <lineage>
        <taxon>unclassified sequences</taxon>
        <taxon>metagenomes</taxon>
        <taxon>ecological metagenomes</taxon>
    </lineage>
</organism>
<reference evidence="2" key="1">
    <citation type="submission" date="2019-08" db="EMBL/GenBank/DDBJ databases">
        <authorList>
            <person name="Kucharzyk K."/>
            <person name="Murdoch R.W."/>
            <person name="Higgins S."/>
            <person name="Loffler F."/>
        </authorList>
    </citation>
    <scope>NUCLEOTIDE SEQUENCE</scope>
</reference>
<sequence>MIFTGIVAPDQIPLYYHIADLFVSSSIRESQGLGFIEAMATSMPVLLQEDGSLGFSIEEEGCGYLYGEARQFVILADNLISDRLLLENMGTRARKASERFSLMRWAQSLSFHLAGKTPLEVGNKADD</sequence>